<dbReference type="Pfam" id="PF00004">
    <property type="entry name" value="AAA"/>
    <property type="match status" value="2"/>
</dbReference>
<evidence type="ECO:0000313" key="6">
    <source>
        <dbReference type="Proteomes" id="UP000789572"/>
    </source>
</evidence>
<dbReference type="InterPro" id="IPR003593">
    <property type="entry name" value="AAA+_ATPase"/>
</dbReference>
<keyword evidence="6" id="KW-1185">Reference proteome</keyword>
<comment type="caution">
    <text evidence="5">The sequence shown here is derived from an EMBL/GenBank/DDBJ whole genome shotgun (WGS) entry which is preliminary data.</text>
</comment>
<proteinExistence type="inferred from homology"/>
<accession>A0A9N8WN49</accession>
<dbReference type="PANTHER" id="PTHR23077">
    <property type="entry name" value="AAA-FAMILY ATPASE"/>
    <property type="match status" value="1"/>
</dbReference>
<dbReference type="Gene3D" id="2.40.40.20">
    <property type="match status" value="1"/>
</dbReference>
<evidence type="ECO:0000256" key="3">
    <source>
        <dbReference type="ARBA" id="ARBA00022840"/>
    </source>
</evidence>
<dbReference type="InterPro" id="IPR003959">
    <property type="entry name" value="ATPase_AAA_core"/>
</dbReference>
<dbReference type="SMART" id="SM00382">
    <property type="entry name" value="AAA"/>
    <property type="match status" value="2"/>
</dbReference>
<reference evidence="5" key="1">
    <citation type="submission" date="2021-06" db="EMBL/GenBank/DDBJ databases">
        <authorList>
            <person name="Kallberg Y."/>
            <person name="Tangrot J."/>
            <person name="Rosling A."/>
        </authorList>
    </citation>
    <scope>NUCLEOTIDE SEQUENCE</scope>
    <source>
        <strain evidence="5">IA702</strain>
    </source>
</reference>
<evidence type="ECO:0000313" key="5">
    <source>
        <dbReference type="EMBL" id="CAG8494777.1"/>
    </source>
</evidence>
<evidence type="ECO:0000256" key="1">
    <source>
        <dbReference type="ARBA" id="ARBA00006914"/>
    </source>
</evidence>
<dbReference type="Gene3D" id="1.10.8.60">
    <property type="match status" value="2"/>
</dbReference>
<dbReference type="InterPro" id="IPR050168">
    <property type="entry name" value="AAA_ATPase_domain"/>
</dbReference>
<dbReference type="InterPro" id="IPR041569">
    <property type="entry name" value="AAA_lid_3"/>
</dbReference>
<evidence type="ECO:0000256" key="2">
    <source>
        <dbReference type="ARBA" id="ARBA00022741"/>
    </source>
</evidence>
<dbReference type="CDD" id="cd19511">
    <property type="entry name" value="RecA-like_CDC48_r2-like"/>
    <property type="match status" value="1"/>
</dbReference>
<dbReference type="PROSITE" id="PS00674">
    <property type="entry name" value="AAA"/>
    <property type="match status" value="2"/>
</dbReference>
<comment type="similarity">
    <text evidence="1">Belongs to the AAA ATPase family.</text>
</comment>
<dbReference type="Pfam" id="PF17862">
    <property type="entry name" value="AAA_lid_3"/>
    <property type="match status" value="2"/>
</dbReference>
<sequence length="752" mass="84064">MTMIHGYFRFHKPAPHDLGSARCRIPRDFMKRNNITTGQWIKIEDNDRIVYACVWPIDIAEDDIIEIDDFVTKPKVSPDREHPSHNRRLYSICPIPRFPQVAKELIVTAEIHHPSDFYTSSREWREFQEFGFVWRNASEEMKIETIKGRLAGLLLIDGCIVQDERKCLIIKIQYTTPSNVEVLITPATQIKLSAIEEEDAVFDDREISSITDAFFSLSLKEQTSYQPIAGLEKAYEALYEVISYPLLYPGLFRKIGVECPKGVLLYGPPGVGKTYLVCAIAEACKAQLITFHGSDVHDQYVGESEEKLRETFAEANRITVADTNKAVIIFIDELDTLAPHRTQAKSHESRMVAQLLTLMDGIESRGRTIVIGATNRPNAVDPALRRPGRLDREIAVDVPNEKARFDILKSITSTMPIDSSVALEALASVTKGYVGADLASLCREAAMNAMNRHTVCGSEKQIKMTDFKSAMSRVTPSISRGLQVDIEQTTWDDIGGLEEVKKKLQQSVTWPISYRNAYERLGLKPSRGILLYGPPGCSKTSLVKVIATISGASFISINGAHLYSPYVGDSEKIISSTFQRARSASPSIVFFDEIDAIVGKRSFDKSHGRDSVQERILSMLLNEMDGIEGASGVLVMGATNRPDMIDAALLRPGRFDRLIFVPPPDLEARRQILRIHTLNMPLSNDVVLDDLAEKTEFYSGADLKNLCREAAMIALRETISVQSIEMRHFSEAMKNVQPSLTLEALKQYEGVG</sequence>
<dbReference type="GO" id="GO:0016887">
    <property type="term" value="F:ATP hydrolysis activity"/>
    <property type="evidence" value="ECO:0007669"/>
    <property type="project" value="InterPro"/>
</dbReference>
<protein>
    <submittedName>
        <fullName evidence="5">9310_t:CDS:1</fullName>
    </submittedName>
</protein>
<dbReference type="FunFam" id="3.40.50.300:FF:001440">
    <property type="entry name" value="ATPase, AAA family protein"/>
    <property type="match status" value="1"/>
</dbReference>
<dbReference type="SUPFAM" id="SSF52540">
    <property type="entry name" value="P-loop containing nucleoside triphosphate hydrolases"/>
    <property type="match status" value="2"/>
</dbReference>
<evidence type="ECO:0000259" key="4">
    <source>
        <dbReference type="SMART" id="SM00382"/>
    </source>
</evidence>
<name>A0A9N8WN49_9GLOM</name>
<dbReference type="InterPro" id="IPR003960">
    <property type="entry name" value="ATPase_AAA_CS"/>
</dbReference>
<dbReference type="FunFam" id="3.40.50.300:FF:000061">
    <property type="entry name" value="ATPase family, AAA domain-containing 2"/>
    <property type="match status" value="1"/>
</dbReference>
<organism evidence="5 6">
    <name type="scientific">Paraglomus occultum</name>
    <dbReference type="NCBI Taxonomy" id="144539"/>
    <lineage>
        <taxon>Eukaryota</taxon>
        <taxon>Fungi</taxon>
        <taxon>Fungi incertae sedis</taxon>
        <taxon>Mucoromycota</taxon>
        <taxon>Glomeromycotina</taxon>
        <taxon>Glomeromycetes</taxon>
        <taxon>Paraglomerales</taxon>
        <taxon>Paraglomeraceae</taxon>
        <taxon>Paraglomus</taxon>
    </lineage>
</organism>
<dbReference type="Gene3D" id="3.40.50.300">
    <property type="entry name" value="P-loop containing nucleotide triphosphate hydrolases"/>
    <property type="match status" value="2"/>
</dbReference>
<dbReference type="OrthoDB" id="5421at2759"/>
<feature type="domain" description="AAA+ ATPase" evidence="4">
    <location>
        <begin position="259"/>
        <end position="400"/>
    </location>
</feature>
<keyword evidence="2" id="KW-0547">Nucleotide-binding</keyword>
<feature type="domain" description="AAA+ ATPase" evidence="4">
    <location>
        <begin position="525"/>
        <end position="665"/>
    </location>
</feature>
<dbReference type="FunFam" id="1.10.8.60:FF:000038">
    <property type="entry name" value="spermatogenesis-associated protein 5-like protein 1"/>
    <property type="match status" value="1"/>
</dbReference>
<dbReference type="EMBL" id="CAJVPJ010000204">
    <property type="protein sequence ID" value="CAG8494777.1"/>
    <property type="molecule type" value="Genomic_DNA"/>
</dbReference>
<gene>
    <name evidence="5" type="ORF">POCULU_LOCUS2264</name>
</gene>
<dbReference type="Proteomes" id="UP000789572">
    <property type="component" value="Unassembled WGS sequence"/>
</dbReference>
<dbReference type="InterPro" id="IPR027417">
    <property type="entry name" value="P-loop_NTPase"/>
</dbReference>
<dbReference type="GO" id="GO:0005524">
    <property type="term" value="F:ATP binding"/>
    <property type="evidence" value="ECO:0007669"/>
    <property type="project" value="UniProtKB-KW"/>
</dbReference>
<dbReference type="AlphaFoldDB" id="A0A9N8WN49"/>
<keyword evidence="3" id="KW-0067">ATP-binding</keyword>
<dbReference type="PANTHER" id="PTHR23077:SF171">
    <property type="entry name" value="NUCLEAR VALOSIN-CONTAINING PROTEIN-LIKE"/>
    <property type="match status" value="1"/>
</dbReference>